<gene>
    <name evidence="1" type="ORF">SDC9_155512</name>
</gene>
<accession>A0A645F329</accession>
<sequence length="130" mass="15212">MQRRNEEQRHDHCREGCRDGNTRQVCRSDQHHLLRGEGDTAEDQTHDQPEACLCLDVIEQIVEIADPRHRVDHLVLTGLDRCIVRSRAIGLNETQHREPADHLAQYQRIRDLQTEHLVELECLDLIDPEQ</sequence>
<evidence type="ECO:0000313" key="1">
    <source>
        <dbReference type="EMBL" id="MPN08230.1"/>
    </source>
</evidence>
<dbReference type="AlphaFoldDB" id="A0A645F329"/>
<organism evidence="1">
    <name type="scientific">bioreactor metagenome</name>
    <dbReference type="NCBI Taxonomy" id="1076179"/>
    <lineage>
        <taxon>unclassified sequences</taxon>
        <taxon>metagenomes</taxon>
        <taxon>ecological metagenomes</taxon>
    </lineage>
</organism>
<name>A0A645F329_9ZZZZ</name>
<dbReference type="EMBL" id="VSSQ01054258">
    <property type="protein sequence ID" value="MPN08230.1"/>
    <property type="molecule type" value="Genomic_DNA"/>
</dbReference>
<proteinExistence type="predicted"/>
<protein>
    <submittedName>
        <fullName evidence="1">Uncharacterized protein</fullName>
    </submittedName>
</protein>
<reference evidence="1" key="1">
    <citation type="submission" date="2019-08" db="EMBL/GenBank/DDBJ databases">
        <authorList>
            <person name="Kucharzyk K."/>
            <person name="Murdoch R.W."/>
            <person name="Higgins S."/>
            <person name="Loffler F."/>
        </authorList>
    </citation>
    <scope>NUCLEOTIDE SEQUENCE</scope>
</reference>
<comment type="caution">
    <text evidence="1">The sequence shown here is derived from an EMBL/GenBank/DDBJ whole genome shotgun (WGS) entry which is preliminary data.</text>
</comment>